<evidence type="ECO:0000313" key="3">
    <source>
        <dbReference type="EMBL" id="KAF4323098.1"/>
    </source>
</evidence>
<dbReference type="PANTHER" id="PTHR43730:SF1">
    <property type="entry name" value="BETA-MANNOSIDASE"/>
    <property type="match status" value="1"/>
</dbReference>
<comment type="caution">
    <text evidence="3">The sequence shown here is derived from an EMBL/GenBank/DDBJ whole genome shotgun (WGS) entry which is preliminary data.</text>
</comment>
<dbReference type="GO" id="GO:0006516">
    <property type="term" value="P:glycoprotein catabolic process"/>
    <property type="evidence" value="ECO:0007669"/>
    <property type="project" value="TreeGrafter"/>
</dbReference>
<evidence type="ECO:0000256" key="1">
    <source>
        <dbReference type="ARBA" id="ARBA00023295"/>
    </source>
</evidence>
<dbReference type="AlphaFoldDB" id="A0A8J4SKT2"/>
<gene>
    <name evidence="3" type="ORF">G195_003907</name>
</gene>
<organism evidence="3 4">
    <name type="scientific">Phytophthora kernoviae 00238/432</name>
    <dbReference type="NCBI Taxonomy" id="1284355"/>
    <lineage>
        <taxon>Eukaryota</taxon>
        <taxon>Sar</taxon>
        <taxon>Stramenopiles</taxon>
        <taxon>Oomycota</taxon>
        <taxon>Peronosporomycetes</taxon>
        <taxon>Peronosporales</taxon>
        <taxon>Peronosporaceae</taxon>
        <taxon>Phytophthora</taxon>
    </lineage>
</organism>
<protein>
    <recommendedName>
        <fullName evidence="2">Glycoside hydrolase family 2 catalytic domain-containing protein</fullName>
    </recommendedName>
</protein>
<dbReference type="Pfam" id="PF02836">
    <property type="entry name" value="Glyco_hydro_2_C"/>
    <property type="match status" value="1"/>
</dbReference>
<name>A0A8J4SKT2_9STRA</name>
<keyword evidence="1" id="KW-0378">Hydrolase</keyword>
<reference evidence="3" key="1">
    <citation type="journal article" date="2015" name="Genom Data">
        <title>Draft genome sequences of Phytophthora kernoviae and Phytophthora ramorum lineage EU2 from Scotland.</title>
        <authorList>
            <person name="Sambles C."/>
            <person name="Schlenzig A."/>
            <person name="O'Neill P."/>
            <person name="Grant M."/>
            <person name="Studholme D.J."/>
        </authorList>
    </citation>
    <scope>NUCLEOTIDE SEQUENCE</scope>
    <source>
        <strain evidence="3">00238/432</strain>
    </source>
</reference>
<dbReference type="PANTHER" id="PTHR43730">
    <property type="entry name" value="BETA-MANNOSIDASE"/>
    <property type="match status" value="1"/>
</dbReference>
<keyword evidence="1" id="KW-0326">Glycosidase</keyword>
<sequence>MEKNPGFTDEESEYPWTFVINGKRQFLRSACWGGQPSFLYGRNSTKKYEHLLNLVKESNINNLRIFGWHPPEIPTFYKLCDELGITVWTNFTFSTQAFSNDPAFVDSVAKECIEIVKLRRNHPSNIYWMGGEEVFFTDAHIESGNRELMEAIGVAIGEYTSVPYGLASPLSNEFGQSMGFKPKESQHANEHYYGGGRKFMEEYYPALDCSIIPELTAASAPSIESLRKFIPENELWPIGPSWGYHWADIHILQGLNIEVFGDKRMDSLEQFVESTQIAHGTILQYALELYRRRKPRMSGVSLCHFITHWPDIKWGLVDYYGLKKISFDYVKTSYQPLLPSLAFAKRRWNPGETFQAEAKRICIEHLDESNKLRDEYGHSYYRYNPELWELE</sequence>
<dbReference type="EMBL" id="AOFI03000051">
    <property type="protein sequence ID" value="KAF4323098.1"/>
    <property type="molecule type" value="Genomic_DNA"/>
</dbReference>
<proteinExistence type="predicted"/>
<evidence type="ECO:0000259" key="2">
    <source>
        <dbReference type="Pfam" id="PF02836"/>
    </source>
</evidence>
<dbReference type="InterPro" id="IPR006103">
    <property type="entry name" value="Glyco_hydro_2_cat"/>
</dbReference>
<dbReference type="Proteomes" id="UP000702964">
    <property type="component" value="Unassembled WGS sequence"/>
</dbReference>
<evidence type="ECO:0000313" key="4">
    <source>
        <dbReference type="Proteomes" id="UP000702964"/>
    </source>
</evidence>
<dbReference type="GO" id="GO:0005975">
    <property type="term" value="P:carbohydrate metabolic process"/>
    <property type="evidence" value="ECO:0007669"/>
    <property type="project" value="InterPro"/>
</dbReference>
<dbReference type="SUPFAM" id="SSF51445">
    <property type="entry name" value="(Trans)glycosidases"/>
    <property type="match status" value="1"/>
</dbReference>
<dbReference type="GO" id="GO:0004567">
    <property type="term" value="F:beta-mannosidase activity"/>
    <property type="evidence" value="ECO:0007669"/>
    <property type="project" value="TreeGrafter"/>
</dbReference>
<feature type="domain" description="Glycoside hydrolase family 2 catalytic" evidence="2">
    <location>
        <begin position="48"/>
        <end position="134"/>
    </location>
</feature>
<dbReference type="InterPro" id="IPR050887">
    <property type="entry name" value="Beta-mannosidase_GH2"/>
</dbReference>
<dbReference type="Gene3D" id="3.20.20.80">
    <property type="entry name" value="Glycosidases"/>
    <property type="match status" value="1"/>
</dbReference>
<reference evidence="3" key="2">
    <citation type="submission" date="2020-02" db="EMBL/GenBank/DDBJ databases">
        <authorList>
            <person name="Studholme D.J."/>
        </authorList>
    </citation>
    <scope>NUCLEOTIDE SEQUENCE</scope>
    <source>
        <strain evidence="3">00238/432</strain>
    </source>
</reference>
<accession>A0A8J4SKT2</accession>
<dbReference type="InterPro" id="IPR017853">
    <property type="entry name" value="GH"/>
</dbReference>